<reference evidence="4" key="1">
    <citation type="submission" date="2018-06" db="EMBL/GenBank/DDBJ databases">
        <authorList>
            <person name="Zhirakovskaya E."/>
        </authorList>
    </citation>
    <scope>NUCLEOTIDE SEQUENCE</scope>
</reference>
<protein>
    <submittedName>
        <fullName evidence="4">Uncharacterized protein</fullName>
    </submittedName>
</protein>
<dbReference type="SUPFAM" id="SSF52317">
    <property type="entry name" value="Class I glutamine amidotransferase-like"/>
    <property type="match status" value="1"/>
</dbReference>
<dbReference type="InterPro" id="IPR055396">
    <property type="entry name" value="DUF7088"/>
</dbReference>
<dbReference type="InterPro" id="IPR029062">
    <property type="entry name" value="Class_I_gatase-like"/>
</dbReference>
<proteinExistence type="predicted"/>
<evidence type="ECO:0000256" key="1">
    <source>
        <dbReference type="SAM" id="Phobius"/>
    </source>
</evidence>
<accession>A0A3B1CBH4</accession>
<dbReference type="AlphaFoldDB" id="A0A3B1CBH4"/>
<evidence type="ECO:0000313" key="4">
    <source>
        <dbReference type="EMBL" id="VAX21288.1"/>
    </source>
</evidence>
<keyword evidence="1" id="KW-0472">Membrane</keyword>
<name>A0A3B1CBH4_9ZZZZ</name>
<feature type="domain" description="DUF7088" evidence="3">
    <location>
        <begin position="41"/>
        <end position="135"/>
    </location>
</feature>
<evidence type="ECO:0000259" key="2">
    <source>
        <dbReference type="Pfam" id="PF09822"/>
    </source>
</evidence>
<feature type="domain" description="ABC-type uncharacterised transport system" evidence="2">
    <location>
        <begin position="146"/>
        <end position="397"/>
    </location>
</feature>
<dbReference type="EMBL" id="UOGB01000200">
    <property type="protein sequence ID" value="VAX21288.1"/>
    <property type="molecule type" value="Genomic_DNA"/>
</dbReference>
<dbReference type="InterPro" id="IPR019196">
    <property type="entry name" value="ABC_transp_unknown"/>
</dbReference>
<evidence type="ECO:0000259" key="3">
    <source>
        <dbReference type="Pfam" id="PF23357"/>
    </source>
</evidence>
<dbReference type="Pfam" id="PF09822">
    <property type="entry name" value="ABC_transp_aux"/>
    <property type="match status" value="1"/>
</dbReference>
<dbReference type="Pfam" id="PF23357">
    <property type="entry name" value="DUF7088"/>
    <property type="match status" value="1"/>
</dbReference>
<keyword evidence="1" id="KW-0812">Transmembrane</keyword>
<sequence length="457" mass="51509">MRQKLKQGFGMVIYAALVLSILVVVNAISFSHFKLFDLTGEKKYTLSDQSRKVARSLKDDITIYAFDKPMRFSQIKEFLDRYAYVSKKIKYEIIDPDKKPAMAKKFKVIDYGSYVVQTASGRVESTKKMSEEEITNTILKATTARQKKIYVLQGHEERDIANLKPLGWSGAKKELESAMYAVEALNWFSSGKIPDDCDLLIIPGPRNDFQEGEIKQLGDYMDKGGNIMFTLDPSALPNIERLLGEYGFIFYDDIILDPLSQQMGFDPMVATVSSYEDHPVTKDFKTATFYPVARSLGLKGQNSKKAELKPIGRTTKLSWSETDLKSIEDNAPVYSETDDIPGPRILSASAQWDVGPSRQTRKIGEKNRQGRMIVTGDSDFASNSTVALLGNRDMFLNMVAWLLDEDVRISIRPKTRGFNPIFFTSGQLMFVFWSVVALLPLVVAMAGVIVIIRRRKG</sequence>
<feature type="transmembrane region" description="Helical" evidence="1">
    <location>
        <begin position="430"/>
        <end position="452"/>
    </location>
</feature>
<feature type="transmembrane region" description="Helical" evidence="1">
    <location>
        <begin position="12"/>
        <end position="33"/>
    </location>
</feature>
<keyword evidence="1" id="KW-1133">Transmembrane helix</keyword>
<organism evidence="4">
    <name type="scientific">hydrothermal vent metagenome</name>
    <dbReference type="NCBI Taxonomy" id="652676"/>
    <lineage>
        <taxon>unclassified sequences</taxon>
        <taxon>metagenomes</taxon>
        <taxon>ecological metagenomes</taxon>
    </lineage>
</organism>
<gene>
    <name evidence="4" type="ORF">MNBD_NITROSPINAE03-1322</name>
</gene>